<evidence type="ECO:0000313" key="6">
    <source>
        <dbReference type="EMBL" id="MFC0273359.1"/>
    </source>
</evidence>
<evidence type="ECO:0000313" key="7">
    <source>
        <dbReference type="Proteomes" id="UP001589854"/>
    </source>
</evidence>
<dbReference type="Proteomes" id="UP001589854">
    <property type="component" value="Unassembled WGS sequence"/>
</dbReference>
<comment type="caution">
    <text evidence="6">The sequence shown here is derived from an EMBL/GenBank/DDBJ whole genome shotgun (WGS) entry which is preliminary data.</text>
</comment>
<organism evidence="6 7">
    <name type="scientific">Metabacillus herbersteinensis</name>
    <dbReference type="NCBI Taxonomy" id="283816"/>
    <lineage>
        <taxon>Bacteria</taxon>
        <taxon>Bacillati</taxon>
        <taxon>Bacillota</taxon>
        <taxon>Bacilli</taxon>
        <taxon>Bacillales</taxon>
        <taxon>Bacillaceae</taxon>
        <taxon>Metabacillus</taxon>
    </lineage>
</organism>
<dbReference type="PANTHER" id="PTHR43334:SF1">
    <property type="entry name" value="3-HYDROXYPROPIONATE--COA LIGASE [ADP-FORMING]"/>
    <property type="match status" value="1"/>
</dbReference>
<feature type="domain" description="ATP-grasp" evidence="5">
    <location>
        <begin position="21"/>
        <end position="57"/>
    </location>
</feature>
<evidence type="ECO:0000256" key="4">
    <source>
        <dbReference type="PROSITE-ProRule" id="PRU00409"/>
    </source>
</evidence>
<keyword evidence="1 6" id="KW-0436">Ligase</keyword>
<keyword evidence="2 4" id="KW-0547">Nucleotide-binding</keyword>
<dbReference type="InterPro" id="IPR013815">
    <property type="entry name" value="ATP_grasp_subdomain_1"/>
</dbReference>
<evidence type="ECO:0000259" key="5">
    <source>
        <dbReference type="PROSITE" id="PS50975"/>
    </source>
</evidence>
<dbReference type="SUPFAM" id="SSF56059">
    <property type="entry name" value="Glutathione synthetase ATP-binding domain-like"/>
    <property type="match status" value="1"/>
</dbReference>
<dbReference type="PROSITE" id="PS50975">
    <property type="entry name" value="ATP_GRASP"/>
    <property type="match status" value="1"/>
</dbReference>
<evidence type="ECO:0000256" key="1">
    <source>
        <dbReference type="ARBA" id="ARBA00022598"/>
    </source>
</evidence>
<dbReference type="PANTHER" id="PTHR43334">
    <property type="entry name" value="ACETATE--COA LIGASE [ADP-FORMING]"/>
    <property type="match status" value="1"/>
</dbReference>
<dbReference type="InterPro" id="IPR011761">
    <property type="entry name" value="ATP-grasp"/>
</dbReference>
<dbReference type="Gene3D" id="3.30.1490.20">
    <property type="entry name" value="ATP-grasp fold, A domain"/>
    <property type="match status" value="1"/>
</dbReference>
<name>A0ABV6GIG7_9BACI</name>
<sequence>MSNELLSNYKGLGQLTEVESKALFKEAGLPVPTSKFCSSVEQAVHSSMQMNLPVVVKMVSKEIIHKSDMGGVILNNQSPEDVRKACERILDSVDHSLIDGFLIEEMVDSGLEFIIGFFKDENFGDMIMFGLGGIFTEILKDFSLRSLPISEYDAMDMINSLKNNKLLNGFRQYPKVDQQVLVQILLKLGGEQGVFTQNSSKLEEVDINPIIYNKDGVFIVDASIVLNNDSRN</sequence>
<dbReference type="InterPro" id="IPR051538">
    <property type="entry name" value="Acyl-CoA_Synth/Transferase"/>
</dbReference>
<proteinExistence type="predicted"/>
<dbReference type="Gene3D" id="3.30.470.20">
    <property type="entry name" value="ATP-grasp fold, B domain"/>
    <property type="match status" value="1"/>
</dbReference>
<gene>
    <name evidence="6" type="ORF">ACFFIX_18300</name>
</gene>
<dbReference type="Pfam" id="PF13549">
    <property type="entry name" value="ATP-grasp_5"/>
    <property type="match status" value="1"/>
</dbReference>
<evidence type="ECO:0000256" key="3">
    <source>
        <dbReference type="ARBA" id="ARBA00022840"/>
    </source>
</evidence>
<accession>A0ABV6GIG7</accession>
<keyword evidence="7" id="KW-1185">Reference proteome</keyword>
<dbReference type="GO" id="GO:0016874">
    <property type="term" value="F:ligase activity"/>
    <property type="evidence" value="ECO:0007669"/>
    <property type="project" value="UniProtKB-KW"/>
</dbReference>
<reference evidence="6 7" key="1">
    <citation type="submission" date="2024-09" db="EMBL/GenBank/DDBJ databases">
        <authorList>
            <person name="Sun Q."/>
            <person name="Mori K."/>
        </authorList>
    </citation>
    <scope>NUCLEOTIDE SEQUENCE [LARGE SCALE GENOMIC DNA]</scope>
    <source>
        <strain evidence="6 7">CCM 7228</strain>
    </source>
</reference>
<dbReference type="RefSeq" id="WP_378936573.1">
    <property type="nucleotide sequence ID" value="NZ_JBHLVO010000019.1"/>
</dbReference>
<keyword evidence="3 4" id="KW-0067">ATP-binding</keyword>
<evidence type="ECO:0000256" key="2">
    <source>
        <dbReference type="ARBA" id="ARBA00022741"/>
    </source>
</evidence>
<dbReference type="EMBL" id="JBHLVO010000019">
    <property type="protein sequence ID" value="MFC0273359.1"/>
    <property type="molecule type" value="Genomic_DNA"/>
</dbReference>
<protein>
    <submittedName>
        <fullName evidence="6">Acetate--CoA ligase family protein</fullName>
    </submittedName>
</protein>